<dbReference type="Proteomes" id="UP000460650">
    <property type="component" value="Unassembled WGS sequence"/>
</dbReference>
<name>A0A7V7VVN2_9HYPH</name>
<comment type="caution">
    <text evidence="2">The sequence shown here is derived from an EMBL/GenBank/DDBJ whole genome shotgun (WGS) entry which is preliminary data.</text>
</comment>
<protein>
    <recommendedName>
        <fullName evidence="4">Outer membrane autotransporter</fullName>
    </recommendedName>
</protein>
<dbReference type="RefSeq" id="WP_151644527.1">
    <property type="nucleotide sequence ID" value="NZ_WBVY01000002.1"/>
</dbReference>
<organism evidence="2 3">
    <name type="scientific">Brucella tritici</name>
    <dbReference type="NCBI Taxonomy" id="94626"/>
    <lineage>
        <taxon>Bacteria</taxon>
        <taxon>Pseudomonadati</taxon>
        <taxon>Pseudomonadota</taxon>
        <taxon>Alphaproteobacteria</taxon>
        <taxon>Hyphomicrobiales</taxon>
        <taxon>Brucellaceae</taxon>
        <taxon>Brucella/Ochrobactrum group</taxon>
        <taxon>Brucella</taxon>
    </lineage>
</organism>
<evidence type="ECO:0000313" key="2">
    <source>
        <dbReference type="EMBL" id="KAB2657996.1"/>
    </source>
</evidence>
<dbReference type="Gene3D" id="2.160.20.20">
    <property type="match status" value="1"/>
</dbReference>
<proteinExistence type="predicted"/>
<evidence type="ECO:0000313" key="3">
    <source>
        <dbReference type="Proteomes" id="UP000460650"/>
    </source>
</evidence>
<dbReference type="AlphaFoldDB" id="A0A7V7VVN2"/>
<dbReference type="InterPro" id="IPR012332">
    <property type="entry name" value="Autotransporter_pectin_lyase_C"/>
</dbReference>
<feature type="signal peptide" evidence="1">
    <location>
        <begin position="1"/>
        <end position="26"/>
    </location>
</feature>
<evidence type="ECO:0008006" key="4">
    <source>
        <dbReference type="Google" id="ProtNLM"/>
    </source>
</evidence>
<dbReference type="EMBL" id="WBVY01000002">
    <property type="protein sequence ID" value="KAB2657996.1"/>
    <property type="molecule type" value="Genomic_DNA"/>
</dbReference>
<keyword evidence="1" id="KW-0732">Signal</keyword>
<feature type="chain" id="PRO_5030908247" description="Outer membrane autotransporter" evidence="1">
    <location>
        <begin position="27"/>
        <end position="238"/>
    </location>
</feature>
<gene>
    <name evidence="2" type="ORF">F9K94_07225</name>
</gene>
<accession>A0A7V7VVN2</accession>
<sequence>MSSIFFHPATLAVAMTALPSSGQALAQCAPSSPGPISISSGSCSDPALTIRESANAAPVVDVSGTGSYSGTSVLLTATGTGHGMQVSGNGTATLIGTSPDDVSEVITNGTGGHGLYAVDGGVIEGSYTTVTTYGVSAVGANSSITLIDSSVSTVEENSHGAYAAGGGTITLTRTDFTIYGTAASAAFADAGGEVTLNDLNTFSFGDNAPGAVASGADSNLYGYHSLVVSLKWVRKGTR</sequence>
<reference evidence="2 3" key="1">
    <citation type="submission" date="2019-09" db="EMBL/GenBank/DDBJ databases">
        <title>Taxonomic organization of the family Brucellaceae based on a phylogenomic approach.</title>
        <authorList>
            <person name="Leclercq S."/>
            <person name="Cloeckaert A."/>
            <person name="Zygmunt M.S."/>
        </authorList>
    </citation>
    <scope>NUCLEOTIDE SEQUENCE [LARGE SCALE GENOMIC DNA]</scope>
    <source>
        <strain evidence="2 3">TA93</strain>
    </source>
</reference>
<evidence type="ECO:0000256" key="1">
    <source>
        <dbReference type="SAM" id="SignalP"/>
    </source>
</evidence>